<feature type="transmembrane region" description="Helical" evidence="8">
    <location>
        <begin position="32"/>
        <end position="50"/>
    </location>
</feature>
<name>A0A402A226_9CHLR</name>
<feature type="transmembrane region" description="Helical" evidence="8">
    <location>
        <begin position="194"/>
        <end position="219"/>
    </location>
</feature>
<protein>
    <recommendedName>
        <fullName evidence="9">Glycosyltransferase RgtA/B/C/D-like domain-containing protein</fullName>
    </recommendedName>
</protein>
<evidence type="ECO:0000256" key="8">
    <source>
        <dbReference type="SAM" id="Phobius"/>
    </source>
</evidence>
<dbReference type="AlphaFoldDB" id="A0A402A226"/>
<feature type="transmembrane region" description="Helical" evidence="8">
    <location>
        <begin position="71"/>
        <end position="89"/>
    </location>
</feature>
<keyword evidence="5 8" id="KW-0812">Transmembrane</keyword>
<dbReference type="PANTHER" id="PTHR33908:SF11">
    <property type="entry name" value="MEMBRANE PROTEIN"/>
    <property type="match status" value="1"/>
</dbReference>
<evidence type="ECO:0000256" key="4">
    <source>
        <dbReference type="ARBA" id="ARBA00022679"/>
    </source>
</evidence>
<evidence type="ECO:0000313" key="11">
    <source>
        <dbReference type="Proteomes" id="UP000287352"/>
    </source>
</evidence>
<evidence type="ECO:0000256" key="1">
    <source>
        <dbReference type="ARBA" id="ARBA00004651"/>
    </source>
</evidence>
<feature type="transmembrane region" description="Helical" evidence="8">
    <location>
        <begin position="164"/>
        <end position="182"/>
    </location>
</feature>
<dbReference type="GO" id="GO:0005886">
    <property type="term" value="C:plasma membrane"/>
    <property type="evidence" value="ECO:0007669"/>
    <property type="project" value="UniProtKB-SubCell"/>
</dbReference>
<dbReference type="InterPro" id="IPR038731">
    <property type="entry name" value="RgtA/B/C-like"/>
</dbReference>
<feature type="transmembrane region" description="Helical" evidence="8">
    <location>
        <begin position="343"/>
        <end position="363"/>
    </location>
</feature>
<evidence type="ECO:0000256" key="7">
    <source>
        <dbReference type="ARBA" id="ARBA00023136"/>
    </source>
</evidence>
<keyword evidence="11" id="KW-1185">Reference proteome</keyword>
<feature type="transmembrane region" description="Helical" evidence="8">
    <location>
        <begin position="375"/>
        <end position="398"/>
    </location>
</feature>
<organism evidence="10 11">
    <name type="scientific">Tengunoibacter tsumagoiensis</name>
    <dbReference type="NCBI Taxonomy" id="2014871"/>
    <lineage>
        <taxon>Bacteria</taxon>
        <taxon>Bacillati</taxon>
        <taxon>Chloroflexota</taxon>
        <taxon>Ktedonobacteria</taxon>
        <taxon>Ktedonobacterales</taxon>
        <taxon>Dictyobacteraceae</taxon>
        <taxon>Tengunoibacter</taxon>
    </lineage>
</organism>
<evidence type="ECO:0000256" key="3">
    <source>
        <dbReference type="ARBA" id="ARBA00022676"/>
    </source>
</evidence>
<evidence type="ECO:0000259" key="9">
    <source>
        <dbReference type="Pfam" id="PF13231"/>
    </source>
</evidence>
<keyword evidence="3" id="KW-0328">Glycosyltransferase</keyword>
<feature type="transmembrane region" description="Helical" evidence="8">
    <location>
        <begin position="137"/>
        <end position="158"/>
    </location>
</feature>
<gene>
    <name evidence="10" type="ORF">KTT_30620</name>
</gene>
<keyword evidence="6 8" id="KW-1133">Transmembrane helix</keyword>
<dbReference type="Proteomes" id="UP000287352">
    <property type="component" value="Unassembled WGS sequence"/>
</dbReference>
<feature type="domain" description="Glycosyltransferase RgtA/B/C/D-like" evidence="9">
    <location>
        <begin position="91"/>
        <end position="245"/>
    </location>
</feature>
<dbReference type="InterPro" id="IPR050297">
    <property type="entry name" value="LipidA_mod_glycosyltrf_83"/>
</dbReference>
<reference evidence="11" key="1">
    <citation type="submission" date="2018-12" db="EMBL/GenBank/DDBJ databases">
        <title>Tengunoibacter tsumagoiensis gen. nov., sp. nov., Dictyobacter kobayashii sp. nov., D. alpinus sp. nov., and D. joshuensis sp. nov. and description of Dictyobacteraceae fam. nov. within the order Ktedonobacterales isolated from Tengu-no-mugimeshi.</title>
        <authorList>
            <person name="Wang C.M."/>
            <person name="Zheng Y."/>
            <person name="Sakai Y."/>
            <person name="Toyoda A."/>
            <person name="Minakuchi Y."/>
            <person name="Abe K."/>
            <person name="Yokota A."/>
            <person name="Yabe S."/>
        </authorList>
    </citation>
    <scope>NUCLEOTIDE SEQUENCE [LARGE SCALE GENOMIC DNA]</scope>
    <source>
        <strain evidence="11">Uno3</strain>
    </source>
</reference>
<keyword evidence="2" id="KW-1003">Cell membrane</keyword>
<evidence type="ECO:0000313" key="10">
    <source>
        <dbReference type="EMBL" id="GCE13203.1"/>
    </source>
</evidence>
<proteinExistence type="predicted"/>
<dbReference type="PANTHER" id="PTHR33908">
    <property type="entry name" value="MANNOSYLTRANSFERASE YKCB-RELATED"/>
    <property type="match status" value="1"/>
</dbReference>
<feature type="transmembrane region" description="Helical" evidence="8">
    <location>
        <begin position="225"/>
        <end position="245"/>
    </location>
</feature>
<dbReference type="Pfam" id="PF13231">
    <property type="entry name" value="PMT_2"/>
    <property type="match status" value="1"/>
</dbReference>
<keyword evidence="7 8" id="KW-0472">Membrane</keyword>
<feature type="transmembrane region" description="Helical" evidence="8">
    <location>
        <begin position="302"/>
        <end position="323"/>
    </location>
</feature>
<dbReference type="RefSeq" id="WP_126580753.1">
    <property type="nucleotide sequence ID" value="NZ_BIFR01000001.1"/>
</dbReference>
<dbReference type="EMBL" id="BIFR01000001">
    <property type="protein sequence ID" value="GCE13203.1"/>
    <property type="molecule type" value="Genomic_DNA"/>
</dbReference>
<accession>A0A402A226</accession>
<sequence>MTFTRVQNFKASQAETSEPAAYKQQASLRSWLLSWEIYLIVLVASFLRLYGIQRTEFDGDQADIFQMAHDAIVRGHLVATSNIASIGIYNPPGTIYFLMVPAAISADPVGGAIFTAILSIASVLLTYFCMRRYFGRLAATISASLYATAALSIFYSRFMWNQNLLFFFVTVLIFLFLEVIFFQRKGWLILAIPLLGLLFQLHGSGILLLAPLIVTVVLAPKTVRIRDIVFGSGLLLLLYLPYILWEFSVSFHDVSVLLTGSQRENVYDNQIWILYQTYLSPFYESFLNLDTVYITFFKWVRVFMTGLIILSLLFALFSGLKALRRQHESPRVWWLKPLQWVKALQSSPEGCALLVLASWQLVMLSEIHHTIKLQLHYLIVFAPGQYLLVGIFLAWLIYWLRQRTGWPRVAMYSLSIFSLLLILVQLVGSTYSVLDAVTGQFNEKDFSHPYYNDLQSMQDALARAEDEARVHRIQHIYVDADRSNFSGFRYLAGQAQIPTIVSNDECVLLPDASRGPIIWLVSPYSAVNEALVTHLTNATLLSVSHRPSGAPFKLYLVQPPVHVGDQPLQLSNGMQYLGSQSIHTAQAQGLLTQWRLEKDRPATTGQFYNYHVTSNELGRDSCKVTSVQSDDQLWTFFPQQPAKFNQLSLRVEMYQSTEQSFSLPGLLSFITFDTFSYQTQRFQKASANQGSLTIPWP</sequence>
<keyword evidence="4" id="KW-0808">Transferase</keyword>
<comment type="subcellular location">
    <subcellularLocation>
        <location evidence="1">Cell membrane</location>
        <topology evidence="1">Multi-pass membrane protein</topology>
    </subcellularLocation>
</comment>
<evidence type="ECO:0000256" key="2">
    <source>
        <dbReference type="ARBA" id="ARBA00022475"/>
    </source>
</evidence>
<comment type="caution">
    <text evidence="10">The sequence shown here is derived from an EMBL/GenBank/DDBJ whole genome shotgun (WGS) entry which is preliminary data.</text>
</comment>
<evidence type="ECO:0000256" key="5">
    <source>
        <dbReference type="ARBA" id="ARBA00022692"/>
    </source>
</evidence>
<dbReference type="GO" id="GO:0016763">
    <property type="term" value="F:pentosyltransferase activity"/>
    <property type="evidence" value="ECO:0007669"/>
    <property type="project" value="TreeGrafter"/>
</dbReference>
<dbReference type="OrthoDB" id="140092at2"/>
<evidence type="ECO:0000256" key="6">
    <source>
        <dbReference type="ARBA" id="ARBA00022989"/>
    </source>
</evidence>
<feature type="transmembrane region" description="Helical" evidence="8">
    <location>
        <begin position="410"/>
        <end position="434"/>
    </location>
</feature>
<dbReference type="GO" id="GO:0009103">
    <property type="term" value="P:lipopolysaccharide biosynthetic process"/>
    <property type="evidence" value="ECO:0007669"/>
    <property type="project" value="UniProtKB-ARBA"/>
</dbReference>